<feature type="compositionally biased region" description="Low complexity" evidence="1">
    <location>
        <begin position="82"/>
        <end position="96"/>
    </location>
</feature>
<evidence type="ECO:0000313" key="2">
    <source>
        <dbReference type="EMBL" id="UYL95650.1"/>
    </source>
</evidence>
<accession>A0A9E7V2H8</accession>
<evidence type="ECO:0000256" key="1">
    <source>
        <dbReference type="SAM" id="MobiDB-lite"/>
    </source>
</evidence>
<dbReference type="EMBL" id="ON746544">
    <property type="protein sequence ID" value="UYL95650.1"/>
    <property type="molecule type" value="Genomic_RNA"/>
</dbReference>
<protein>
    <submittedName>
        <fullName evidence="2">Uncharacterized protein</fullName>
    </submittedName>
</protein>
<name>A0A9E7V2H8_9VIRU</name>
<feature type="region of interest" description="Disordered" evidence="1">
    <location>
        <begin position="72"/>
        <end position="120"/>
    </location>
</feature>
<organism evidence="2">
    <name type="scientific">Jiamusi Totiv tick virus 1</name>
    <dbReference type="NCBI Taxonomy" id="2972346"/>
    <lineage>
        <taxon>Viruses</taxon>
        <taxon>Riboviria</taxon>
        <taxon>Orthornavirae</taxon>
        <taxon>Duplornaviricota</taxon>
        <taxon>Chrymotiviricetes</taxon>
        <taxon>Ghabrivirales</taxon>
        <taxon>Totiviridae</taxon>
    </lineage>
</organism>
<sequence>MGRQAGRPDPHRLYRTKGRIRMASQHLTMSQAAKISPWIALQECSELALMESGDRNGAGILPRLVALSRLGGEDDGMSTGTPARAPPGMEAAGAAGSRTGQRPAKPASKSPGYKATPPSRMHQRAGLIVGRTANAAEALACIGRYASDPIWYRALAAAARRRFGSDPVYSRTLRNMAEGVSGDGVEALHLCECVLSRRNRSRLYGHLSVMWRRAYGPEGRKQHFFGLLMDCDVGEAGVSFPCPECCKSVSPDWGGRRPIADAALARLREAEGEYQALDPCEDDDWRVPGETVEWESEDYFSV</sequence>
<proteinExistence type="predicted"/>
<reference evidence="2" key="1">
    <citation type="submission" date="2022-05" db="EMBL/GenBank/DDBJ databases">
        <authorList>
            <person name="Cao W."/>
            <person name="Jia N."/>
            <person name="Lam T.T.-Y."/>
            <person name="Ni X."/>
            <person name="Liu J."/>
        </authorList>
    </citation>
    <scope>NUCLEOTIDE SEQUENCE</scope>
    <source>
        <strain evidence="2">TIGMIC 1</strain>
    </source>
</reference>